<reference evidence="1 2" key="1">
    <citation type="submission" date="2018-05" db="EMBL/GenBank/DDBJ databases">
        <title>Freshwater and sediment microbial communities from various areas in North America, analyzing microbe dynamics in response to fracking.</title>
        <authorList>
            <person name="Lamendella R."/>
        </authorList>
    </citation>
    <scope>NUCLEOTIDE SEQUENCE [LARGE SCALE GENOMIC DNA]</scope>
    <source>
        <strain evidence="1 2">15_TX</strain>
    </source>
</reference>
<dbReference type="AlphaFoldDB" id="A0A2V3A5D3"/>
<proteinExistence type="predicted"/>
<sequence length="30" mass="3300">MCGEEVLCAEKPGYEQKNEDITGSLAIKKD</sequence>
<accession>A0A2V3A5D3</accession>
<comment type="caution">
    <text evidence="1">The sequence shown here is derived from an EMBL/GenBank/DDBJ whole genome shotgun (WGS) entry which is preliminary data.</text>
</comment>
<dbReference type="Proteomes" id="UP000247150">
    <property type="component" value="Unassembled WGS sequence"/>
</dbReference>
<organism evidence="1 2">
    <name type="scientific">Cytobacillus oceanisediminis</name>
    <dbReference type="NCBI Taxonomy" id="665099"/>
    <lineage>
        <taxon>Bacteria</taxon>
        <taxon>Bacillati</taxon>
        <taxon>Bacillota</taxon>
        <taxon>Bacilli</taxon>
        <taxon>Bacillales</taxon>
        <taxon>Bacillaceae</taxon>
        <taxon>Cytobacillus</taxon>
    </lineage>
</organism>
<protein>
    <submittedName>
        <fullName evidence="1">Uncharacterized protein</fullName>
    </submittedName>
</protein>
<dbReference type="EMBL" id="QGTW01000001">
    <property type="protein sequence ID" value="PWW31758.1"/>
    <property type="molecule type" value="Genomic_DNA"/>
</dbReference>
<evidence type="ECO:0000313" key="1">
    <source>
        <dbReference type="EMBL" id="PWW31758.1"/>
    </source>
</evidence>
<gene>
    <name evidence="1" type="ORF">DFO73_10111</name>
</gene>
<evidence type="ECO:0000313" key="2">
    <source>
        <dbReference type="Proteomes" id="UP000247150"/>
    </source>
</evidence>
<name>A0A2V3A5D3_9BACI</name>